<dbReference type="HOGENOM" id="CLU_3004013_0_0_11"/>
<dbReference type="Proteomes" id="UP000002505">
    <property type="component" value="Plasmid pACHL01"/>
</dbReference>
<proteinExistence type="predicted"/>
<dbReference type="OrthoDB" id="9966310at2"/>
<accession>B8HIM0</accession>
<reference evidence="2" key="1">
    <citation type="submission" date="2009-01" db="EMBL/GenBank/DDBJ databases">
        <title>Complete sequence of plasmid1 of Arthrobacter chlorophenolicus A6.</title>
        <authorList>
            <consortium name="US DOE Joint Genome Institute"/>
            <person name="Lucas S."/>
            <person name="Copeland A."/>
            <person name="Lapidus A."/>
            <person name="Glavina del Rio T."/>
            <person name="Tice H."/>
            <person name="Bruce D."/>
            <person name="Goodwin L."/>
            <person name="Pitluck S."/>
            <person name="Goltsman E."/>
            <person name="Clum A."/>
            <person name="Larimer F."/>
            <person name="Land M."/>
            <person name="Hauser L."/>
            <person name="Kyrpides N."/>
            <person name="Mikhailova N."/>
            <person name="Jansson J."/>
            <person name="Richardson P."/>
        </authorList>
    </citation>
    <scope>NUCLEOTIDE SEQUENCE [LARGE SCALE GENOMIC DNA]</scope>
    <source>
        <strain evidence="2">A6</strain>
        <plasmid evidence="2">pACHL01</plasmid>
    </source>
</reference>
<feature type="region of interest" description="Disordered" evidence="1">
    <location>
        <begin position="1"/>
        <end position="56"/>
    </location>
</feature>
<feature type="compositionally biased region" description="Basic residues" evidence="1">
    <location>
        <begin position="37"/>
        <end position="49"/>
    </location>
</feature>
<evidence type="ECO:0000313" key="2">
    <source>
        <dbReference type="EMBL" id="ACL42267.1"/>
    </source>
</evidence>
<dbReference type="EMBL" id="CP001342">
    <property type="protein sequence ID" value="ACL42267.1"/>
    <property type="molecule type" value="Genomic_DNA"/>
</dbReference>
<name>B8HIM0_PSECP</name>
<geneLocation type="plasmid" evidence="2 3">
    <name>pACHL01</name>
</geneLocation>
<protein>
    <submittedName>
        <fullName evidence="2">Uncharacterized protein</fullName>
    </submittedName>
</protein>
<gene>
    <name evidence="2" type="ordered locus">Achl_4316</name>
</gene>
<organism evidence="2 3">
    <name type="scientific">Pseudarthrobacter chlorophenolicus (strain ATCC 700700 / DSM 12829 / CIP 107037 / JCM 12360 / KCTC 9906 / NCIMB 13794 / A6)</name>
    <name type="common">Arthrobacter chlorophenolicus</name>
    <dbReference type="NCBI Taxonomy" id="452863"/>
    <lineage>
        <taxon>Bacteria</taxon>
        <taxon>Bacillati</taxon>
        <taxon>Actinomycetota</taxon>
        <taxon>Actinomycetes</taxon>
        <taxon>Micrococcales</taxon>
        <taxon>Micrococcaceae</taxon>
        <taxon>Pseudarthrobacter</taxon>
    </lineage>
</organism>
<feature type="compositionally biased region" description="Basic and acidic residues" evidence="1">
    <location>
        <begin position="1"/>
        <end position="18"/>
    </location>
</feature>
<keyword evidence="3" id="KW-1185">Reference proteome</keyword>
<dbReference type="AlphaFoldDB" id="B8HIM0"/>
<dbReference type="RefSeq" id="WP_012623284.1">
    <property type="nucleotide sequence ID" value="NC_011879.1"/>
</dbReference>
<evidence type="ECO:0000256" key="1">
    <source>
        <dbReference type="SAM" id="MobiDB-lite"/>
    </source>
</evidence>
<keyword evidence="2" id="KW-0614">Plasmid</keyword>
<dbReference type="KEGG" id="ach:Achl_4316"/>
<evidence type="ECO:0000313" key="3">
    <source>
        <dbReference type="Proteomes" id="UP000002505"/>
    </source>
</evidence>
<sequence>MSSSDRDRRGRPHSDKSCPESANGGCVYCHTGDQKPSLRRRARRAGKRAVRNEDRS</sequence>